<dbReference type="HOGENOM" id="CLU_1012253_0_0_1"/>
<keyword evidence="2" id="KW-1185">Reference proteome</keyword>
<dbReference type="EMBL" id="GG698928">
    <property type="protein sequence ID" value="EEU36539.1"/>
    <property type="molecule type" value="Genomic_DNA"/>
</dbReference>
<protein>
    <submittedName>
        <fullName evidence="1">Uncharacterized protein</fullName>
    </submittedName>
</protein>
<evidence type="ECO:0000313" key="2">
    <source>
        <dbReference type="Proteomes" id="UP000005206"/>
    </source>
</evidence>
<dbReference type="GeneID" id="9669356"/>
<proteinExistence type="predicted"/>
<dbReference type="AlphaFoldDB" id="C7ZHG4"/>
<accession>C7ZHG4</accession>
<gene>
    <name evidence="1" type="ORF">NECHADRAFT_81234</name>
</gene>
<dbReference type="InParanoid" id="C7ZHG4"/>
<evidence type="ECO:0000313" key="1">
    <source>
        <dbReference type="EMBL" id="EEU36539.1"/>
    </source>
</evidence>
<dbReference type="Proteomes" id="UP000005206">
    <property type="component" value="Chromosome 6"/>
</dbReference>
<sequence length="275" mass="31007">MHTSGAAVMPECHYPHRVVISPFLASQSPVRFPLPWTRKGETERRVKSSSLDGVKKDSHTLAEVEEPAKTANGIRSVPGLSHSNRVASGLHLQGHDATLFYPTSHHRPNAVSQLMKLHPYPGYYSICSMHYVDGSRHYQGTANIELCAPVLHMCSCSPCVPTRWAASRVASRRDVPQQCTALTRRRLDELVAVQSRLATIRCVRREEDQQGRILTLAFRGFWYNSWIYSRDDKQGSWDCPLSRLMLRNHLVNNSTLTIASAAWDSGEFLRPLHLP</sequence>
<reference evidence="1 2" key="1">
    <citation type="journal article" date="2009" name="PLoS Genet.">
        <title>The genome of Nectria haematococca: contribution of supernumerary chromosomes to gene expansion.</title>
        <authorList>
            <person name="Coleman J.J."/>
            <person name="Rounsley S.D."/>
            <person name="Rodriguez-Carres M."/>
            <person name="Kuo A."/>
            <person name="Wasmann C.C."/>
            <person name="Grimwood J."/>
            <person name="Schmutz J."/>
            <person name="Taga M."/>
            <person name="White G.J."/>
            <person name="Zhou S."/>
            <person name="Schwartz D.C."/>
            <person name="Freitag M."/>
            <person name="Ma L.J."/>
            <person name="Danchin E.G."/>
            <person name="Henrissat B."/>
            <person name="Coutinho P.M."/>
            <person name="Nelson D.R."/>
            <person name="Straney D."/>
            <person name="Napoli C.A."/>
            <person name="Barker B.M."/>
            <person name="Gribskov M."/>
            <person name="Rep M."/>
            <person name="Kroken S."/>
            <person name="Molnar I."/>
            <person name="Rensing C."/>
            <person name="Kennell J.C."/>
            <person name="Zamora J."/>
            <person name="Farman M.L."/>
            <person name="Selker E.U."/>
            <person name="Salamov A."/>
            <person name="Shapiro H."/>
            <person name="Pangilinan J."/>
            <person name="Lindquist E."/>
            <person name="Lamers C."/>
            <person name="Grigoriev I.V."/>
            <person name="Geiser D.M."/>
            <person name="Covert S.F."/>
            <person name="Temporini E."/>
            <person name="Vanetten H.D."/>
        </authorList>
    </citation>
    <scope>NUCLEOTIDE SEQUENCE [LARGE SCALE GENOMIC DNA]</scope>
    <source>
        <strain evidence="2">ATCC MYA-4622 / CBS 123669 / FGSC 9596 / NRRL 45880 / 77-13-4</strain>
    </source>
</reference>
<dbReference type="OrthoDB" id="10583775at2759"/>
<organism evidence="1 2">
    <name type="scientific">Fusarium vanettenii (strain ATCC MYA-4622 / CBS 123669 / FGSC 9596 / NRRL 45880 / 77-13-4)</name>
    <name type="common">Fusarium solani subsp. pisi</name>
    <dbReference type="NCBI Taxonomy" id="660122"/>
    <lineage>
        <taxon>Eukaryota</taxon>
        <taxon>Fungi</taxon>
        <taxon>Dikarya</taxon>
        <taxon>Ascomycota</taxon>
        <taxon>Pezizomycotina</taxon>
        <taxon>Sordariomycetes</taxon>
        <taxon>Hypocreomycetidae</taxon>
        <taxon>Hypocreales</taxon>
        <taxon>Nectriaceae</taxon>
        <taxon>Fusarium</taxon>
        <taxon>Fusarium solani species complex</taxon>
        <taxon>Fusarium vanettenii</taxon>
    </lineage>
</organism>
<dbReference type="RefSeq" id="XP_003042252.1">
    <property type="nucleotide sequence ID" value="XM_003042206.1"/>
</dbReference>
<dbReference type="KEGG" id="nhe:NECHADRAFT_81234"/>
<name>C7ZHG4_FUSV7</name>
<dbReference type="VEuPathDB" id="FungiDB:NECHADRAFT_81234"/>